<evidence type="ECO:0008006" key="3">
    <source>
        <dbReference type="Google" id="ProtNLM"/>
    </source>
</evidence>
<evidence type="ECO:0000313" key="2">
    <source>
        <dbReference type="EMBL" id="SVE65004.1"/>
    </source>
</evidence>
<dbReference type="Gene3D" id="3.40.50.200">
    <property type="entry name" value="Peptidase S8/S53 domain"/>
    <property type="match status" value="1"/>
</dbReference>
<dbReference type="GO" id="GO:0006508">
    <property type="term" value="P:proteolysis"/>
    <property type="evidence" value="ECO:0007669"/>
    <property type="project" value="InterPro"/>
</dbReference>
<organism evidence="2">
    <name type="scientific">marine metagenome</name>
    <dbReference type="NCBI Taxonomy" id="408172"/>
    <lineage>
        <taxon>unclassified sequences</taxon>
        <taxon>metagenomes</taxon>
        <taxon>ecological metagenomes</taxon>
    </lineage>
</organism>
<reference evidence="2" key="1">
    <citation type="submission" date="2018-05" db="EMBL/GenBank/DDBJ databases">
        <authorList>
            <person name="Lanie J.A."/>
            <person name="Ng W.-L."/>
            <person name="Kazmierczak K.M."/>
            <person name="Andrzejewski T.M."/>
            <person name="Davidsen T.M."/>
            <person name="Wayne K.J."/>
            <person name="Tettelin H."/>
            <person name="Glass J.I."/>
            <person name="Rusch D."/>
            <person name="Podicherti R."/>
            <person name="Tsui H.-C.T."/>
            <person name="Winkler M.E."/>
        </authorList>
    </citation>
    <scope>NUCLEOTIDE SEQUENCE</scope>
</reference>
<feature type="non-terminal residue" evidence="2">
    <location>
        <position position="1"/>
    </location>
</feature>
<sequence>ERTFSRPGREIGEPVPESDTGPLAATASGGAPFDADSFRQIGVTEAWRTFGDALSWGRGQCLAVLDDGCDLSAPEWRVVMPWGPKVIATHNSIDGNDDPTPVAPGYHGTSVGFPSSLNFQGVRGVAYDNSVAQVRCISVVHLEKDESATMAAGLQWVIEHQSEYNITAVNLSPVDDQRHREPVPTAIDEKLRHLRDLNVWVSAPCGNHHYTDGISWPACQPHCFAIG</sequence>
<dbReference type="GO" id="GO:0004252">
    <property type="term" value="F:serine-type endopeptidase activity"/>
    <property type="evidence" value="ECO:0007669"/>
    <property type="project" value="InterPro"/>
</dbReference>
<dbReference type="InterPro" id="IPR036852">
    <property type="entry name" value="Peptidase_S8/S53_dom_sf"/>
</dbReference>
<name>A0A383F7W3_9ZZZZ</name>
<dbReference type="PROSITE" id="PS51892">
    <property type="entry name" value="SUBTILASE"/>
    <property type="match status" value="1"/>
</dbReference>
<dbReference type="AlphaFoldDB" id="A0A383F7W3"/>
<proteinExistence type="predicted"/>
<dbReference type="EMBL" id="UINC01232158">
    <property type="protein sequence ID" value="SVE65004.1"/>
    <property type="molecule type" value="Genomic_DNA"/>
</dbReference>
<gene>
    <name evidence="2" type="ORF">METZ01_LOCUS517858</name>
</gene>
<feature type="non-terminal residue" evidence="2">
    <location>
        <position position="227"/>
    </location>
</feature>
<accession>A0A383F7W3</accession>
<feature type="compositionally biased region" description="Basic and acidic residues" evidence="1">
    <location>
        <begin position="1"/>
        <end position="12"/>
    </location>
</feature>
<evidence type="ECO:0000256" key="1">
    <source>
        <dbReference type="SAM" id="MobiDB-lite"/>
    </source>
</evidence>
<protein>
    <recommendedName>
        <fullName evidence="3">Peptidase S8/S53 domain-containing protein</fullName>
    </recommendedName>
</protein>
<dbReference type="SUPFAM" id="SSF52743">
    <property type="entry name" value="Subtilisin-like"/>
    <property type="match status" value="1"/>
</dbReference>
<feature type="region of interest" description="Disordered" evidence="1">
    <location>
        <begin position="1"/>
        <end position="31"/>
    </location>
</feature>